<gene>
    <name evidence="1" type="ORF">A4X03_0g7916</name>
</gene>
<protein>
    <submittedName>
        <fullName evidence="1">Uncharacterized protein</fullName>
    </submittedName>
</protein>
<dbReference type="EMBL" id="LWDD02002093">
    <property type="protein sequence ID" value="KAE8242945.1"/>
    <property type="molecule type" value="Genomic_DNA"/>
</dbReference>
<evidence type="ECO:0000313" key="2">
    <source>
        <dbReference type="Proteomes" id="UP000077671"/>
    </source>
</evidence>
<proteinExistence type="predicted"/>
<comment type="caution">
    <text evidence="1">The sequence shown here is derived from an EMBL/GenBank/DDBJ whole genome shotgun (WGS) entry which is preliminary data.</text>
</comment>
<sequence length="150" mass="16294">MAERGGNFYNIFRKDIKTIGMGSTGLCGPIIAPLIESDYSIALVSEVGHDATPSVPKLRVTMKKQDRFAIFGASNHNVQPDTVRIYKHFAERCAQLLAGGGNSISIRLPARHVADSNNGSENCQNDRYDLAPQGFSPCRDDFASHGIAMP</sequence>
<accession>A0A8T8SKZ1</accession>
<dbReference type="Proteomes" id="UP000077671">
    <property type="component" value="Unassembled WGS sequence"/>
</dbReference>
<organism evidence="1 2">
    <name type="scientific">Tilletia caries</name>
    <name type="common">wheat bunt fungus</name>
    <dbReference type="NCBI Taxonomy" id="13290"/>
    <lineage>
        <taxon>Eukaryota</taxon>
        <taxon>Fungi</taxon>
        <taxon>Dikarya</taxon>
        <taxon>Basidiomycota</taxon>
        <taxon>Ustilaginomycotina</taxon>
        <taxon>Exobasidiomycetes</taxon>
        <taxon>Tilletiales</taxon>
        <taxon>Tilletiaceae</taxon>
        <taxon>Tilletia</taxon>
    </lineage>
</organism>
<reference evidence="1" key="2">
    <citation type="journal article" date="2019" name="IMA Fungus">
        <title>Genome sequencing and comparison of five Tilletia species to identify candidate genes for the detection of regulated species infecting wheat.</title>
        <authorList>
            <person name="Nguyen H.D.T."/>
            <person name="Sultana T."/>
            <person name="Kesanakurti P."/>
            <person name="Hambleton S."/>
        </authorList>
    </citation>
    <scope>NUCLEOTIDE SEQUENCE</scope>
    <source>
        <strain evidence="1">DAOMC 238032</strain>
    </source>
</reference>
<dbReference type="AlphaFoldDB" id="A0A8T8SKZ1"/>
<reference evidence="1" key="1">
    <citation type="submission" date="2016-04" db="EMBL/GenBank/DDBJ databases">
        <authorList>
            <person name="Nguyen H.D."/>
            <person name="Kesanakurti P."/>
            <person name="Cullis J."/>
            <person name="Levesque C.A."/>
            <person name="Hambleton S."/>
        </authorList>
    </citation>
    <scope>NUCLEOTIDE SEQUENCE</scope>
    <source>
        <strain evidence="1">DAOMC 238032</strain>
    </source>
</reference>
<name>A0A8T8SKZ1_9BASI</name>
<evidence type="ECO:0000313" key="1">
    <source>
        <dbReference type="EMBL" id="KAE8242945.1"/>
    </source>
</evidence>